<evidence type="ECO:0000313" key="2">
    <source>
        <dbReference type="Proteomes" id="UP000438476"/>
    </source>
</evidence>
<dbReference type="Pfam" id="PF13759">
    <property type="entry name" value="2OG-FeII_Oxy_5"/>
    <property type="match status" value="1"/>
</dbReference>
<dbReference type="EMBL" id="WTYT01000001">
    <property type="protein sequence ID" value="MXO64429.1"/>
    <property type="molecule type" value="Genomic_DNA"/>
</dbReference>
<dbReference type="OrthoDB" id="9783136at2"/>
<comment type="caution">
    <text evidence="1">The sequence shown here is derived from an EMBL/GenBank/DDBJ whole genome shotgun (WGS) entry which is preliminary data.</text>
</comment>
<evidence type="ECO:0008006" key="3">
    <source>
        <dbReference type="Google" id="ProtNLM"/>
    </source>
</evidence>
<proteinExistence type="predicted"/>
<sequence length="230" mass="25571">MSFDFNTIHLLFPTPVVSYKIHDSERLNMELLKEIDARQASELGIKRSNRLGWHSESDFFQRKEPAHNTIARAIRDAAVNATKRITGNPKELEKGRLTLTGWVNVNPTGGHNAPHDHPGSFWSGCYYVSMPKPDEEEGRPSAISFIDHRSAPAGQPLVKAPYLNGSMPMRPEEGTLLLFPSTAKHWVEPNMAKTSRVTVALNAFVFGGLPPHVQQAQKEAAEKAAKDPEK</sequence>
<protein>
    <recommendedName>
        <fullName evidence="3">Fe2OG dioxygenase domain-containing protein</fullName>
    </recommendedName>
</protein>
<dbReference type="RefSeq" id="WP_160734861.1">
    <property type="nucleotide sequence ID" value="NZ_WTYT01000001.1"/>
</dbReference>
<name>A0A6I4T2Q3_9SPHN</name>
<evidence type="ECO:0000313" key="1">
    <source>
        <dbReference type="EMBL" id="MXO64429.1"/>
    </source>
</evidence>
<reference evidence="1 2" key="1">
    <citation type="submission" date="2019-12" db="EMBL/GenBank/DDBJ databases">
        <title>Genomic-based taxomic classification of the family Erythrobacteraceae.</title>
        <authorList>
            <person name="Xu L."/>
        </authorList>
    </citation>
    <scope>NUCLEOTIDE SEQUENCE [LARGE SCALE GENOMIC DNA]</scope>
    <source>
        <strain evidence="1 2">LMG 29518</strain>
    </source>
</reference>
<accession>A0A6I4T2Q3</accession>
<gene>
    <name evidence="1" type="ORF">GRI91_01475</name>
</gene>
<dbReference type="Gene3D" id="2.60.120.620">
    <property type="entry name" value="q2cbj1_9rhob like domain"/>
    <property type="match status" value="1"/>
</dbReference>
<dbReference type="Proteomes" id="UP000438476">
    <property type="component" value="Unassembled WGS sequence"/>
</dbReference>
<dbReference type="NCBIfam" id="TIGR02466">
    <property type="entry name" value="TIGR02466 family protein"/>
    <property type="match status" value="1"/>
</dbReference>
<keyword evidence="2" id="KW-1185">Reference proteome</keyword>
<dbReference type="InterPro" id="IPR012668">
    <property type="entry name" value="CHP02466"/>
</dbReference>
<dbReference type="AlphaFoldDB" id="A0A6I4T2Q3"/>
<organism evidence="1 2">
    <name type="scientific">Altericroceibacterium endophyticum</name>
    <dbReference type="NCBI Taxonomy" id="1808508"/>
    <lineage>
        <taxon>Bacteria</taxon>
        <taxon>Pseudomonadati</taxon>
        <taxon>Pseudomonadota</taxon>
        <taxon>Alphaproteobacteria</taxon>
        <taxon>Sphingomonadales</taxon>
        <taxon>Erythrobacteraceae</taxon>
        <taxon>Altericroceibacterium</taxon>
    </lineage>
</organism>